<dbReference type="AlphaFoldDB" id="A0AAW2X6K1"/>
<organism evidence="2">
    <name type="scientific">Sesamum latifolium</name>
    <dbReference type="NCBI Taxonomy" id="2727402"/>
    <lineage>
        <taxon>Eukaryota</taxon>
        <taxon>Viridiplantae</taxon>
        <taxon>Streptophyta</taxon>
        <taxon>Embryophyta</taxon>
        <taxon>Tracheophyta</taxon>
        <taxon>Spermatophyta</taxon>
        <taxon>Magnoliopsida</taxon>
        <taxon>eudicotyledons</taxon>
        <taxon>Gunneridae</taxon>
        <taxon>Pentapetalae</taxon>
        <taxon>asterids</taxon>
        <taxon>lamiids</taxon>
        <taxon>Lamiales</taxon>
        <taxon>Pedaliaceae</taxon>
        <taxon>Sesamum</taxon>
    </lineage>
</organism>
<dbReference type="EMBL" id="JACGWN010000005">
    <property type="protein sequence ID" value="KAL0448561.1"/>
    <property type="molecule type" value="Genomic_DNA"/>
</dbReference>
<accession>A0AAW2X6K1</accession>
<reference evidence="2" key="1">
    <citation type="submission" date="2020-06" db="EMBL/GenBank/DDBJ databases">
        <authorList>
            <person name="Li T."/>
            <person name="Hu X."/>
            <person name="Zhang T."/>
            <person name="Song X."/>
            <person name="Zhang H."/>
            <person name="Dai N."/>
            <person name="Sheng W."/>
            <person name="Hou X."/>
            <person name="Wei L."/>
        </authorList>
    </citation>
    <scope>NUCLEOTIDE SEQUENCE</scope>
    <source>
        <strain evidence="2">KEN1</strain>
        <tissue evidence="2">Leaf</tissue>
    </source>
</reference>
<feature type="region of interest" description="Disordered" evidence="1">
    <location>
        <begin position="1"/>
        <end position="54"/>
    </location>
</feature>
<sequence>MTHKSEPAVLVGEASTSKVKGKGARRWKRKKGKGTAVTATASTGGAPPAARRERAKGRLGVLSGRRQMICTCIAKERGIRRSVHNSSPTQVCLWLRYWIPPMELTSAIICRCLKEAEAKQG</sequence>
<reference evidence="2" key="2">
    <citation type="journal article" date="2024" name="Plant">
        <title>Genomic evolution and insights into agronomic trait innovations of Sesamum species.</title>
        <authorList>
            <person name="Miao H."/>
            <person name="Wang L."/>
            <person name="Qu L."/>
            <person name="Liu H."/>
            <person name="Sun Y."/>
            <person name="Le M."/>
            <person name="Wang Q."/>
            <person name="Wei S."/>
            <person name="Zheng Y."/>
            <person name="Lin W."/>
            <person name="Duan Y."/>
            <person name="Cao H."/>
            <person name="Xiong S."/>
            <person name="Wang X."/>
            <person name="Wei L."/>
            <person name="Li C."/>
            <person name="Ma Q."/>
            <person name="Ju M."/>
            <person name="Zhao R."/>
            <person name="Li G."/>
            <person name="Mu C."/>
            <person name="Tian Q."/>
            <person name="Mei H."/>
            <person name="Zhang T."/>
            <person name="Gao T."/>
            <person name="Zhang H."/>
        </authorList>
    </citation>
    <scope>NUCLEOTIDE SEQUENCE</scope>
    <source>
        <strain evidence="2">KEN1</strain>
    </source>
</reference>
<proteinExistence type="predicted"/>
<gene>
    <name evidence="2" type="ORF">Slati_1412500</name>
</gene>
<feature type="compositionally biased region" description="Low complexity" evidence="1">
    <location>
        <begin position="34"/>
        <end position="49"/>
    </location>
</feature>
<comment type="caution">
    <text evidence="2">The sequence shown here is derived from an EMBL/GenBank/DDBJ whole genome shotgun (WGS) entry which is preliminary data.</text>
</comment>
<protein>
    <submittedName>
        <fullName evidence="2">Uncharacterized protein</fullName>
    </submittedName>
</protein>
<evidence type="ECO:0000313" key="2">
    <source>
        <dbReference type="EMBL" id="KAL0448561.1"/>
    </source>
</evidence>
<feature type="compositionally biased region" description="Basic residues" evidence="1">
    <location>
        <begin position="19"/>
        <end position="33"/>
    </location>
</feature>
<evidence type="ECO:0000256" key="1">
    <source>
        <dbReference type="SAM" id="MobiDB-lite"/>
    </source>
</evidence>
<name>A0AAW2X6K1_9LAMI</name>